<name>A0ABW2JZZ4_9BACI</name>
<reference evidence="3" key="1">
    <citation type="journal article" date="2019" name="Int. J. Syst. Evol. Microbiol.">
        <title>The Global Catalogue of Microorganisms (GCM) 10K type strain sequencing project: providing services to taxonomists for standard genome sequencing and annotation.</title>
        <authorList>
            <consortium name="The Broad Institute Genomics Platform"/>
            <consortium name="The Broad Institute Genome Sequencing Center for Infectious Disease"/>
            <person name="Wu L."/>
            <person name="Ma J."/>
        </authorList>
    </citation>
    <scope>NUCLEOTIDE SEQUENCE [LARGE SCALE GENOMIC DNA]</scope>
    <source>
        <strain evidence="3">CCUG 73951</strain>
    </source>
</reference>
<proteinExistence type="predicted"/>
<feature type="signal peptide" evidence="1">
    <location>
        <begin position="1"/>
        <end position="26"/>
    </location>
</feature>
<dbReference type="EMBL" id="JBHTBY010000001">
    <property type="protein sequence ID" value="MFC7319490.1"/>
    <property type="molecule type" value="Genomic_DNA"/>
</dbReference>
<protein>
    <recommendedName>
        <fullName evidence="4">Deacetylase PdaC domain-containing protein</fullName>
    </recommendedName>
</protein>
<dbReference type="Gene3D" id="3.30.565.40">
    <property type="entry name" value="Fervidobacterium nodosum Rt17-B1 like"/>
    <property type="match status" value="1"/>
</dbReference>
<evidence type="ECO:0008006" key="4">
    <source>
        <dbReference type="Google" id="ProtNLM"/>
    </source>
</evidence>
<feature type="chain" id="PRO_5047422371" description="Deacetylase PdaC domain-containing protein" evidence="1">
    <location>
        <begin position="27"/>
        <end position="236"/>
    </location>
</feature>
<keyword evidence="1" id="KW-0732">Signal</keyword>
<evidence type="ECO:0000256" key="1">
    <source>
        <dbReference type="SAM" id="SignalP"/>
    </source>
</evidence>
<accession>A0ABW2JZZ4</accession>
<keyword evidence="3" id="KW-1185">Reference proteome</keyword>
<evidence type="ECO:0000313" key="3">
    <source>
        <dbReference type="Proteomes" id="UP001596494"/>
    </source>
</evidence>
<dbReference type="RefSeq" id="WP_289216234.1">
    <property type="nucleotide sequence ID" value="NZ_JAPVRC010000005.1"/>
</dbReference>
<gene>
    <name evidence="2" type="ORF">ACFQMN_01155</name>
</gene>
<dbReference type="Proteomes" id="UP001596494">
    <property type="component" value="Unassembled WGS sequence"/>
</dbReference>
<comment type="caution">
    <text evidence="2">The sequence shown here is derived from an EMBL/GenBank/DDBJ whole genome shotgun (WGS) entry which is preliminary data.</text>
</comment>
<evidence type="ECO:0000313" key="2">
    <source>
        <dbReference type="EMBL" id="MFC7319490.1"/>
    </source>
</evidence>
<organism evidence="2 3">
    <name type="scientific">Halobacillus campisalis</name>
    <dbReference type="NCBI Taxonomy" id="435909"/>
    <lineage>
        <taxon>Bacteria</taxon>
        <taxon>Bacillati</taxon>
        <taxon>Bacillota</taxon>
        <taxon>Bacilli</taxon>
        <taxon>Bacillales</taxon>
        <taxon>Bacillaceae</taxon>
        <taxon>Halobacillus</taxon>
    </lineage>
</organism>
<sequence length="236" mass="27094">MNSFNIYLSLLSVVLLTACSFIIADANDQKASSSQKKEPYEITTKEETEKIEEYHVSIDYPQTPNDQIDQSIIDFVNQSKEKFKKISYKAHEKQNSDVTHEFSVSYDVLYEDEHVFVVKFNQSIITGDNSPVNFDSVLNFDKSKGKRLALEDIFTKDEQHVKHLTELVNEELSGRAELAVDAGNFTNVALKGDRIEIYLHSDSGAEEDLIKISKIHLEDMMRSKYAEIQKSWLKEK</sequence>